<dbReference type="InterPro" id="IPR041682">
    <property type="entry name" value="AAA_14"/>
</dbReference>
<dbReference type="RefSeq" id="WP_107031721.1">
    <property type="nucleotide sequence ID" value="NZ_PUEC01000007.1"/>
</dbReference>
<evidence type="ECO:0000259" key="1">
    <source>
        <dbReference type="Pfam" id="PF13173"/>
    </source>
</evidence>
<dbReference type="Pfam" id="PF13635">
    <property type="entry name" value="DUF4143"/>
    <property type="match status" value="1"/>
</dbReference>
<evidence type="ECO:0000313" key="3">
    <source>
        <dbReference type="EMBL" id="PWB03110.1"/>
    </source>
</evidence>
<reference evidence="4" key="1">
    <citation type="submission" date="2018-02" db="EMBL/GenBank/DDBJ databases">
        <authorList>
            <person name="Clavel T."/>
            <person name="Strowig T."/>
        </authorList>
    </citation>
    <scope>NUCLEOTIDE SEQUENCE [LARGE SCALE GENOMIC DNA]</scope>
    <source>
        <strain evidence="4">DSM 103720</strain>
    </source>
</reference>
<name>A0A2V1IRI0_9BACT</name>
<gene>
    <name evidence="3" type="ORF">C5O23_04245</name>
</gene>
<sequence length="424" mass="48443">MIKKTAWDVRKYPEKFAAHRILCNFAVVFQNCINSMEAKYIHRELSAVIEEAYRYFSVITITGPRQSGKTTLLRNLFSHLPYYSLENLDVRSFAENDPVAFLNQHTEGMILDEVHNAPNLLSYIQGMVDDDADRRFILSGSSQFAMLKKVTQSLAGRTAVFELLPLSYSEIREQAADTPLDNLLFNGFYPAIYSGRNIPKFLYPAYMKTYLDKDVRDLLQIKDMMQFHTFIRLCAGRIGSLFKASELANEIGVSSHTVTAWLSVLQASYIVFLLPPYFENTRKRLTKTPKLYFTDTGLACHLLGIESPEQLARDKMRGALFENFIVTEALKRRYNQGKESNLYFYRDSNQNEVDLLLKKHSGLYGIEIKSAMTYHADFEKALKQMDGWVKETILGKAVAYAGALENTAGEIKLLNYSHLDEVLA</sequence>
<dbReference type="AlphaFoldDB" id="A0A2V1IRI0"/>
<dbReference type="Proteomes" id="UP000244905">
    <property type="component" value="Unassembled WGS sequence"/>
</dbReference>
<keyword evidence="3" id="KW-0067">ATP-binding</keyword>
<evidence type="ECO:0000313" key="4">
    <source>
        <dbReference type="Proteomes" id="UP000244905"/>
    </source>
</evidence>
<dbReference type="SUPFAM" id="SSF52540">
    <property type="entry name" value="P-loop containing nucleoside triphosphate hydrolases"/>
    <property type="match status" value="1"/>
</dbReference>
<dbReference type="InterPro" id="IPR025420">
    <property type="entry name" value="DUF4143"/>
</dbReference>
<proteinExistence type="predicted"/>
<dbReference type="GeneID" id="82525558"/>
<feature type="domain" description="DUF4143" evidence="2">
    <location>
        <begin position="213"/>
        <end position="370"/>
    </location>
</feature>
<comment type="caution">
    <text evidence="3">The sequence shown here is derived from an EMBL/GenBank/DDBJ whole genome shotgun (WGS) entry which is preliminary data.</text>
</comment>
<organism evidence="3 4">
    <name type="scientific">Duncaniella muris</name>
    <dbReference type="NCBI Taxonomy" id="2094150"/>
    <lineage>
        <taxon>Bacteria</taxon>
        <taxon>Pseudomonadati</taxon>
        <taxon>Bacteroidota</taxon>
        <taxon>Bacteroidia</taxon>
        <taxon>Bacteroidales</taxon>
        <taxon>Muribaculaceae</taxon>
        <taxon>Duncaniella</taxon>
    </lineage>
</organism>
<keyword evidence="4" id="KW-1185">Reference proteome</keyword>
<accession>A0A2V1IRI0</accession>
<dbReference type="Pfam" id="PF13173">
    <property type="entry name" value="AAA_14"/>
    <property type="match status" value="1"/>
</dbReference>
<dbReference type="Gene3D" id="3.40.50.300">
    <property type="entry name" value="P-loop containing nucleotide triphosphate hydrolases"/>
    <property type="match status" value="1"/>
</dbReference>
<dbReference type="PANTHER" id="PTHR43566">
    <property type="entry name" value="CONSERVED PROTEIN"/>
    <property type="match status" value="1"/>
</dbReference>
<dbReference type="EMBL" id="PUEC01000007">
    <property type="protein sequence ID" value="PWB03110.1"/>
    <property type="molecule type" value="Genomic_DNA"/>
</dbReference>
<evidence type="ECO:0000259" key="2">
    <source>
        <dbReference type="Pfam" id="PF13635"/>
    </source>
</evidence>
<dbReference type="PANTHER" id="PTHR43566:SF2">
    <property type="entry name" value="DUF4143 DOMAIN-CONTAINING PROTEIN"/>
    <property type="match status" value="1"/>
</dbReference>
<keyword evidence="3" id="KW-0547">Nucleotide-binding</keyword>
<dbReference type="InterPro" id="IPR027417">
    <property type="entry name" value="P-loop_NTPase"/>
</dbReference>
<feature type="domain" description="AAA" evidence="1">
    <location>
        <begin position="57"/>
        <end position="171"/>
    </location>
</feature>
<protein>
    <submittedName>
        <fullName evidence="3">ATP-binding protein</fullName>
    </submittedName>
</protein>
<dbReference type="GO" id="GO:0005524">
    <property type="term" value="F:ATP binding"/>
    <property type="evidence" value="ECO:0007669"/>
    <property type="project" value="UniProtKB-KW"/>
</dbReference>